<dbReference type="InterPro" id="IPR011518">
    <property type="entry name" value="Transposase_36"/>
</dbReference>
<dbReference type="AlphaFoldDB" id="A0A7G9YXJ2"/>
<evidence type="ECO:0000313" key="1">
    <source>
        <dbReference type="EMBL" id="QNO52726.1"/>
    </source>
</evidence>
<dbReference type="GO" id="GO:0003676">
    <property type="term" value="F:nucleic acid binding"/>
    <property type="evidence" value="ECO:0007669"/>
    <property type="project" value="InterPro"/>
</dbReference>
<accession>A0A7G9YXJ2</accession>
<gene>
    <name evidence="1" type="ORF">JLLPAJDC_00038</name>
</gene>
<reference evidence="1" key="1">
    <citation type="submission" date="2020-06" db="EMBL/GenBank/DDBJ databases">
        <title>Unique genomic features of the anaerobic methanotrophic archaea.</title>
        <authorList>
            <person name="Chadwick G.L."/>
            <person name="Skennerton C.T."/>
            <person name="Laso-Perez R."/>
            <person name="Leu A.O."/>
            <person name="Speth D.R."/>
            <person name="Yu H."/>
            <person name="Morgan-Lang C."/>
            <person name="Hatzenpichler R."/>
            <person name="Goudeau D."/>
            <person name="Malmstrom R."/>
            <person name="Brazelton W.J."/>
            <person name="Woyke T."/>
            <person name="Hallam S.J."/>
            <person name="Tyson G.W."/>
            <person name="Wegener G."/>
            <person name="Boetius A."/>
            <person name="Orphan V."/>
        </authorList>
    </citation>
    <scope>NUCLEOTIDE SEQUENCE</scope>
</reference>
<name>A0A7G9YXJ2_9EURY</name>
<dbReference type="NCBIfam" id="NF033519">
    <property type="entry name" value="transpos_ISAzo13"/>
    <property type="match status" value="1"/>
</dbReference>
<dbReference type="Pfam" id="PF07592">
    <property type="entry name" value="DDE_Tnp_ISAZ013"/>
    <property type="match status" value="1"/>
</dbReference>
<proteinExistence type="predicted"/>
<dbReference type="Gene3D" id="3.30.420.10">
    <property type="entry name" value="Ribonuclease H-like superfamily/Ribonuclease H"/>
    <property type="match status" value="1"/>
</dbReference>
<sequence length="399" mass="46154">MELTDELKAFFIETAKTLKGSDRRIFMARVVKALGKGGQRHAEAELGWNRRTIRKGTCELESGTCFEDNFAARGRKRAEEHLPNLLDDIKAIADGQSQVDPTFKTTRIYTRLSAAEVRRQLILQKGYSDEDLPSEETIRVKLNQQGYQVKSVQKSRPQKKIPETDAIFDQLEKAHASADEDETVLRLSMDAKATIPIGLFSRNGKSRIIVKAMDHDFEPDEKLTPYGIFLPKYDELYLYFTRSHVTSDFIVDCLDDFWLTVQARFPQIKTLLLNQDNGPGNHSRRTQFMKRITEFTDEFQLTTQLAYYPPYHSKYNPIERVWGVMEKHWNGSLLDTVKTVLNFAQTMTWNGHHPVVKLVEKTYQKGVSLTQKEMAELEERFERLPDLGKWFVRISPIPQ</sequence>
<organism evidence="1">
    <name type="scientific">Candidatus Methanophagaceae archaeon ANME-1 ERB6</name>
    <dbReference type="NCBI Taxonomy" id="2759912"/>
    <lineage>
        <taxon>Archaea</taxon>
        <taxon>Methanobacteriati</taxon>
        <taxon>Methanobacteriota</taxon>
        <taxon>Stenosarchaea group</taxon>
        <taxon>Methanomicrobia</taxon>
        <taxon>Candidatus Methanophagales</taxon>
        <taxon>Candidatus Methanophagaceae</taxon>
    </lineage>
</organism>
<protein>
    <recommendedName>
        <fullName evidence="2">Tc1-like transposase DDE domain-containing protein</fullName>
    </recommendedName>
</protein>
<dbReference type="EMBL" id="MT631519">
    <property type="protein sequence ID" value="QNO52726.1"/>
    <property type="molecule type" value="Genomic_DNA"/>
</dbReference>
<evidence type="ECO:0008006" key="2">
    <source>
        <dbReference type="Google" id="ProtNLM"/>
    </source>
</evidence>
<dbReference type="InterPro" id="IPR036397">
    <property type="entry name" value="RNaseH_sf"/>
</dbReference>